<dbReference type="AlphaFoldDB" id="A0A2H0NI24"/>
<accession>A0A2H0NI24</accession>
<protein>
    <submittedName>
        <fullName evidence="2">Uncharacterized protein</fullName>
    </submittedName>
</protein>
<evidence type="ECO:0000313" key="2">
    <source>
        <dbReference type="EMBL" id="PIR08530.1"/>
    </source>
</evidence>
<comment type="caution">
    <text evidence="2">The sequence shown here is derived from an EMBL/GenBank/DDBJ whole genome shotgun (WGS) entry which is preliminary data.</text>
</comment>
<keyword evidence="1" id="KW-1133">Transmembrane helix</keyword>
<reference evidence="2 3" key="1">
    <citation type="submission" date="2017-09" db="EMBL/GenBank/DDBJ databases">
        <title>Depth-based differentiation of microbial function through sediment-hosted aquifers and enrichment of novel symbionts in the deep terrestrial subsurface.</title>
        <authorList>
            <person name="Probst A.J."/>
            <person name="Ladd B."/>
            <person name="Jarett J.K."/>
            <person name="Geller-Mcgrath D.E."/>
            <person name="Sieber C.M."/>
            <person name="Emerson J.B."/>
            <person name="Anantharaman K."/>
            <person name="Thomas B.C."/>
            <person name="Malmstrom R."/>
            <person name="Stieglmeier M."/>
            <person name="Klingl A."/>
            <person name="Woyke T."/>
            <person name="Ryan C.M."/>
            <person name="Banfield J.F."/>
        </authorList>
    </citation>
    <scope>NUCLEOTIDE SEQUENCE [LARGE SCALE GENOMIC DNA]</scope>
    <source>
        <strain evidence="2">CG11_big_fil_rev_8_21_14_0_20_37_11</strain>
    </source>
</reference>
<name>A0A2H0NI24_9BACT</name>
<keyword evidence="1" id="KW-0812">Transmembrane</keyword>
<keyword evidence="1" id="KW-0472">Membrane</keyword>
<gene>
    <name evidence="2" type="ORF">COV53_02550</name>
</gene>
<sequence>MLINIYRFIDSISPIPLNILIMNGILIILLSLDIYFFVYAIKGILNKRITVIVRDMSKEEFEGKEAIRISIYYIIMAIVIMIFVLNIIVFHFSFSFYPIHIYQGKDIIF</sequence>
<evidence type="ECO:0000313" key="3">
    <source>
        <dbReference type="Proteomes" id="UP000230707"/>
    </source>
</evidence>
<dbReference type="EMBL" id="PCWS01000059">
    <property type="protein sequence ID" value="PIR08530.1"/>
    <property type="molecule type" value="Genomic_DNA"/>
</dbReference>
<feature type="transmembrane region" description="Helical" evidence="1">
    <location>
        <begin position="71"/>
        <end position="94"/>
    </location>
</feature>
<organism evidence="2 3">
    <name type="scientific">Candidatus Gottesmanbacteria bacterium CG11_big_fil_rev_8_21_14_0_20_37_11</name>
    <dbReference type="NCBI Taxonomy" id="1974575"/>
    <lineage>
        <taxon>Bacteria</taxon>
        <taxon>Candidatus Gottesmaniibacteriota</taxon>
    </lineage>
</organism>
<evidence type="ECO:0000256" key="1">
    <source>
        <dbReference type="SAM" id="Phobius"/>
    </source>
</evidence>
<proteinExistence type="predicted"/>
<dbReference type="Proteomes" id="UP000230707">
    <property type="component" value="Unassembled WGS sequence"/>
</dbReference>
<feature type="transmembrane region" description="Helical" evidence="1">
    <location>
        <begin position="20"/>
        <end position="41"/>
    </location>
</feature>